<evidence type="ECO:0000256" key="4">
    <source>
        <dbReference type="ARBA" id="ARBA00023212"/>
    </source>
</evidence>
<evidence type="ECO:0000313" key="8">
    <source>
        <dbReference type="Proteomes" id="UP001211907"/>
    </source>
</evidence>
<dbReference type="Proteomes" id="UP001211907">
    <property type="component" value="Unassembled WGS sequence"/>
</dbReference>
<dbReference type="InterPro" id="IPR006602">
    <property type="entry name" value="DM10_dom"/>
</dbReference>
<dbReference type="FunFam" id="2.30.29.170:FF:000001">
    <property type="entry name" value="EF-hand domain containing 1"/>
    <property type="match status" value="1"/>
</dbReference>
<evidence type="ECO:0000256" key="3">
    <source>
        <dbReference type="ARBA" id="ARBA00022737"/>
    </source>
</evidence>
<feature type="domain" description="DM10" evidence="6">
    <location>
        <begin position="36"/>
        <end position="143"/>
    </location>
</feature>
<proteinExistence type="predicted"/>
<comment type="caution">
    <text evidence="7">The sequence shown here is derived from an EMBL/GenBank/DDBJ whole genome shotgun (WGS) entry which is preliminary data.</text>
</comment>
<feature type="domain" description="DM10" evidence="6">
    <location>
        <begin position="187"/>
        <end position="302"/>
    </location>
</feature>
<reference evidence="7" key="1">
    <citation type="submission" date="2020-05" db="EMBL/GenBank/DDBJ databases">
        <title>Phylogenomic resolution of chytrid fungi.</title>
        <authorList>
            <person name="Stajich J.E."/>
            <person name="Amses K."/>
            <person name="Simmons R."/>
            <person name="Seto K."/>
            <person name="Myers J."/>
            <person name="Bonds A."/>
            <person name="Quandt C.A."/>
            <person name="Barry K."/>
            <person name="Liu P."/>
            <person name="Grigoriev I."/>
            <person name="Longcore J.E."/>
            <person name="James T.Y."/>
        </authorList>
    </citation>
    <scope>NUCLEOTIDE SEQUENCE</scope>
    <source>
        <strain evidence="7">JEL0513</strain>
    </source>
</reference>
<comment type="subcellular location">
    <subcellularLocation>
        <location evidence="1">Cytoplasm</location>
        <location evidence="1">Cytoskeleton</location>
        <location evidence="1">Cilium axoneme</location>
    </subcellularLocation>
</comment>
<dbReference type="Gene3D" id="2.30.29.170">
    <property type="match status" value="3"/>
</dbReference>
<dbReference type="EMBL" id="JADGJH010001415">
    <property type="protein sequence ID" value="KAJ3113843.1"/>
    <property type="molecule type" value="Genomic_DNA"/>
</dbReference>
<evidence type="ECO:0000259" key="6">
    <source>
        <dbReference type="PROSITE" id="PS51336"/>
    </source>
</evidence>
<evidence type="ECO:0000256" key="5">
    <source>
        <dbReference type="ARBA" id="ARBA00023273"/>
    </source>
</evidence>
<accession>A0AAD5XFV1</accession>
<feature type="non-terminal residue" evidence="7">
    <location>
        <position position="464"/>
    </location>
</feature>
<keyword evidence="8" id="KW-1185">Reference proteome</keyword>
<organism evidence="7 8">
    <name type="scientific">Physocladia obscura</name>
    <dbReference type="NCBI Taxonomy" id="109957"/>
    <lineage>
        <taxon>Eukaryota</taxon>
        <taxon>Fungi</taxon>
        <taxon>Fungi incertae sedis</taxon>
        <taxon>Chytridiomycota</taxon>
        <taxon>Chytridiomycota incertae sedis</taxon>
        <taxon>Chytridiomycetes</taxon>
        <taxon>Chytridiales</taxon>
        <taxon>Chytriomycetaceae</taxon>
        <taxon>Physocladia</taxon>
    </lineage>
</organism>
<name>A0AAD5XFV1_9FUNG</name>
<dbReference type="PROSITE" id="PS51336">
    <property type="entry name" value="DM10"/>
    <property type="match status" value="3"/>
</dbReference>
<dbReference type="AlphaFoldDB" id="A0AAD5XFV1"/>
<feature type="domain" description="DM10" evidence="6">
    <location>
        <begin position="357"/>
        <end position="457"/>
    </location>
</feature>
<protein>
    <submittedName>
        <fullName evidence="7">EF-hand domain-containing member C2</fullName>
    </submittedName>
</protein>
<dbReference type="PANTHER" id="PTHR12086:SF11">
    <property type="entry name" value="EF-HAND DOMAIN-CONTAINING FAMILY MEMBER C2"/>
    <property type="match status" value="1"/>
</dbReference>
<evidence type="ECO:0000256" key="2">
    <source>
        <dbReference type="ARBA" id="ARBA00022490"/>
    </source>
</evidence>
<keyword evidence="4" id="KW-0206">Cytoskeleton</keyword>
<dbReference type="FunFam" id="2.30.29.170:FF:000002">
    <property type="entry name" value="EF-hand domain (C-terminal) containing 1"/>
    <property type="match status" value="1"/>
</dbReference>
<dbReference type="Pfam" id="PF06565">
    <property type="entry name" value="DM10_dom"/>
    <property type="match status" value="3"/>
</dbReference>
<keyword evidence="3" id="KW-0677">Repeat</keyword>
<dbReference type="FunFam" id="2.30.29.170:FF:000003">
    <property type="entry name" value="EF-hand domain (C-terminal) containing 1"/>
    <property type="match status" value="1"/>
</dbReference>
<sequence length="464" mass="53623">GIPLFGQEETKIHTSVETYPHSSALGEGVPAWVAFDRKVLRFYAYFQEAVHEKREEQYRIRRCNIYFYLEDDTIHVSEPKYANSGIPQGTLIKRHRIQKSSDSNGQHYVVADLNVGKEITLYCKTFKIVGCDDFSREFLTALGITVPESGKFPADPYQVRRQELLSRMKPTRPYEPKSSLKKFLENDRHVLRFYCVWDDTPSVFGDARHMVVHYYLSDDTVEIREAIPANAGREKNTLFLRRGRLPKHKQRFEYGQQDAKQSPDEFFSDRDLTIGAVLHLYGRPFVICDCDEFTKSYYREKYGLEQFDPVSLDDYEEELFSEGDALVAAAYQQKEPVQPMIGSHDTPKKDSKMIQFDGVVLRFLAVLQTSKQVDADRKFVISMHPVDGSVSVFEPHQRNAGIMGGKFLEKGKIKKPDGENFYEASDFYLGAQLLFHRHPFVITDADNYAKAFIEEHPEIWKKQG</sequence>
<dbReference type="InterPro" id="IPR040193">
    <property type="entry name" value="EFHC1/EFHC2/EFHB"/>
</dbReference>
<evidence type="ECO:0000256" key="1">
    <source>
        <dbReference type="ARBA" id="ARBA00004430"/>
    </source>
</evidence>
<evidence type="ECO:0000313" key="7">
    <source>
        <dbReference type="EMBL" id="KAJ3113843.1"/>
    </source>
</evidence>
<dbReference type="SMART" id="SM00676">
    <property type="entry name" value="DM10"/>
    <property type="match status" value="3"/>
</dbReference>
<keyword evidence="5" id="KW-0966">Cell projection</keyword>
<dbReference type="PANTHER" id="PTHR12086">
    <property type="entry name" value="EF-HAND DOMAIN C-TERMINAL CONTAINING PROTEIN"/>
    <property type="match status" value="1"/>
</dbReference>
<dbReference type="GO" id="GO:0005930">
    <property type="term" value="C:axoneme"/>
    <property type="evidence" value="ECO:0007669"/>
    <property type="project" value="UniProtKB-SubCell"/>
</dbReference>
<dbReference type="GO" id="GO:0005874">
    <property type="term" value="C:microtubule"/>
    <property type="evidence" value="ECO:0007669"/>
    <property type="project" value="TreeGrafter"/>
</dbReference>
<gene>
    <name evidence="7" type="primary">EFHC2</name>
    <name evidence="7" type="ORF">HK100_001868</name>
</gene>
<keyword evidence="2" id="KW-0963">Cytoplasm</keyword>